<dbReference type="EMBL" id="NHYE01005241">
    <property type="protein sequence ID" value="PPQ75633.1"/>
    <property type="molecule type" value="Genomic_DNA"/>
</dbReference>
<proteinExistence type="predicted"/>
<accession>A0A409WAV3</accession>
<protein>
    <submittedName>
        <fullName evidence="2">Uncharacterized protein</fullName>
    </submittedName>
</protein>
<organism evidence="2 3">
    <name type="scientific">Gymnopilus dilepis</name>
    <dbReference type="NCBI Taxonomy" id="231916"/>
    <lineage>
        <taxon>Eukaryota</taxon>
        <taxon>Fungi</taxon>
        <taxon>Dikarya</taxon>
        <taxon>Basidiomycota</taxon>
        <taxon>Agaricomycotina</taxon>
        <taxon>Agaricomycetes</taxon>
        <taxon>Agaricomycetidae</taxon>
        <taxon>Agaricales</taxon>
        <taxon>Agaricineae</taxon>
        <taxon>Hymenogastraceae</taxon>
        <taxon>Gymnopilus</taxon>
    </lineage>
</organism>
<evidence type="ECO:0000313" key="3">
    <source>
        <dbReference type="Proteomes" id="UP000284706"/>
    </source>
</evidence>
<keyword evidence="3" id="KW-1185">Reference proteome</keyword>
<dbReference type="PANTHER" id="PTHR34365:SF7">
    <property type="entry name" value="GLYCINE-RICH DOMAIN-CONTAINING PROTEIN 1"/>
    <property type="match status" value="1"/>
</dbReference>
<reference evidence="2 3" key="1">
    <citation type="journal article" date="2018" name="Evol. Lett.">
        <title>Horizontal gene cluster transfer increased hallucinogenic mushroom diversity.</title>
        <authorList>
            <person name="Reynolds H.T."/>
            <person name="Vijayakumar V."/>
            <person name="Gluck-Thaler E."/>
            <person name="Korotkin H.B."/>
            <person name="Matheny P.B."/>
            <person name="Slot J.C."/>
        </authorList>
    </citation>
    <scope>NUCLEOTIDE SEQUENCE [LARGE SCALE GENOMIC DNA]</scope>
    <source>
        <strain evidence="2 3">SRW20</strain>
    </source>
</reference>
<evidence type="ECO:0000256" key="1">
    <source>
        <dbReference type="SAM" id="MobiDB-lite"/>
    </source>
</evidence>
<dbReference type="STRING" id="231916.A0A409WAV3"/>
<dbReference type="InParanoid" id="A0A409WAV3"/>
<dbReference type="AlphaFoldDB" id="A0A409WAV3"/>
<gene>
    <name evidence="2" type="ORF">CVT26_001553</name>
</gene>
<dbReference type="Pfam" id="PF07173">
    <property type="entry name" value="GRDP-like"/>
    <property type="match status" value="2"/>
</dbReference>
<sequence length="1166" mass="129251">MSASEVAPPAYNTPGLEPQSNLTLVDNNAQDGAALPPAYTPPTKFTIGSRTTSQPLVGIPEIKGHLALLHGFAELKKAVLEMSVYDMEELGSPYMQSGFDLSKLDGEKRWAWVVGLAVERFDAWCQSLSVQDASLPFEVVIPPVDVLMVWHSYMLNPRWYAEDCLRIERCGILKQFESHFRRLLSPGQKAYTVPGFPPSAARVEFWERKTNMKFSIAEAMTSLVARNIACPKCSTTFPVSLLNASGTGYLQQEFRKACPNSSCDIGEITKGTLALRKLAGDIASPNVHLAGTLFTVSSLDTTHGAVIKKKVAQPTSSSTPAPSSYKYGSPAYQEALCQTIMKRAKYSLSDLRVLMGYLRQPRLVGRIMTAYNDDKVYSVELVGAMLRQGSFVEKMYDLGWTRPGYFDGQEDELALHHALARYHAFLDLMSSSPASFFVPTLDIDLVWHTHQLMPEKYSSDCEGYLKRFIDHDDKVEGLRLSSAFDITCRAWKDRFNVEYTHCGCPIPGKTIGQRLSTLVLRHNKPQPSHLVPYDRPDLLSATHPSDHNAVRFAAKTERMHKLTTAKYENLARKQQRRKAKAVLKEASNGRPPTYSSRSRDHNNAFLVPVPIYFGAGLLVPVGAGVGGCVAADGGFANQVGGCSSVSYQPHVVVADAEGVLVQQGLQAEVVFPAIAYCPSGNYQPTMSALEGPSPPRDVMPGSNAAAVGHSPLFALPSVGSSDGAALPPAYTIPRQFTIGSRTTSRPLVAINKIKGHLALLHAFAELKTEVAALRVEDLETSTRNAHGQSGSDPRKLDDDKRWVELAVDRFDTWCQSLTSQDASLPVDVVLPPTDVLMVWHSYMLNPHCYAEDCLRIDKCRILKRLESNFRHFLNTGQEAYTTLSSPPSADRAQFWTRKTSMLFKLPEAILSQARRNTDTKHGDIVTNKVTKIQSSSFAAPSYRKKRAKYSLSSLRALVRGSRQAPVVGQPTAYNDDQVYSIDLVGAVLRQSSFVGKMYDLGWTRPGYFDEKYDGLVLLHARARYHAFLDLMSSSPTSFFVPALDIDLVWHTHQLMPDRYKADCKQFLNRFINHEDKVEAQRLSSAFDMTQRAWKNRYDIEYTLHCSPVPGQSIGQHLSALVLQHNKLDTAFLVPVPIYLGAIPAADGNSNNPVKDRSNVSFLHKFS</sequence>
<comment type="caution">
    <text evidence="2">The sequence shown here is derived from an EMBL/GenBank/DDBJ whole genome shotgun (WGS) entry which is preliminary data.</text>
</comment>
<feature type="region of interest" description="Disordered" evidence="1">
    <location>
        <begin position="1"/>
        <end position="23"/>
    </location>
</feature>
<name>A0A409WAV3_9AGAR</name>
<dbReference type="OrthoDB" id="2684236at2759"/>
<dbReference type="PANTHER" id="PTHR34365">
    <property type="entry name" value="ENOLASE (DUF1399)"/>
    <property type="match status" value="1"/>
</dbReference>
<evidence type="ECO:0000313" key="2">
    <source>
        <dbReference type="EMBL" id="PPQ75633.1"/>
    </source>
</evidence>
<dbReference type="InterPro" id="IPR009836">
    <property type="entry name" value="GRDP-like"/>
</dbReference>
<dbReference type="Proteomes" id="UP000284706">
    <property type="component" value="Unassembled WGS sequence"/>
</dbReference>